<proteinExistence type="predicted"/>
<evidence type="ECO:0000256" key="1">
    <source>
        <dbReference type="SAM" id="Phobius"/>
    </source>
</evidence>
<dbReference type="STRING" id="1122195.SAMN02745164_00652"/>
<organism evidence="2 3">
    <name type="scientific">Marinitoga hydrogenitolerans (strain DSM 16785 / JCM 12826 / AT1271)</name>
    <dbReference type="NCBI Taxonomy" id="1122195"/>
    <lineage>
        <taxon>Bacteria</taxon>
        <taxon>Thermotogati</taxon>
        <taxon>Thermotogota</taxon>
        <taxon>Thermotogae</taxon>
        <taxon>Petrotogales</taxon>
        <taxon>Petrotogaceae</taxon>
        <taxon>Marinitoga</taxon>
    </lineage>
</organism>
<keyword evidence="3" id="KW-1185">Reference proteome</keyword>
<feature type="transmembrane region" description="Helical" evidence="1">
    <location>
        <begin position="54"/>
        <end position="72"/>
    </location>
</feature>
<dbReference type="Proteomes" id="UP000184334">
    <property type="component" value="Unassembled WGS sequence"/>
</dbReference>
<dbReference type="EMBL" id="FQUI01000006">
    <property type="protein sequence ID" value="SHE54281.1"/>
    <property type="molecule type" value="Genomic_DNA"/>
</dbReference>
<keyword evidence="1" id="KW-0812">Transmembrane</keyword>
<evidence type="ECO:0008006" key="4">
    <source>
        <dbReference type="Google" id="ProtNLM"/>
    </source>
</evidence>
<feature type="transmembrane region" description="Helical" evidence="1">
    <location>
        <begin position="112"/>
        <end position="129"/>
    </location>
</feature>
<comment type="caution">
    <text evidence="2">The sequence shown here is derived from an EMBL/GenBank/DDBJ whole genome shotgun (WGS) entry which is preliminary data.</text>
</comment>
<name>A0A1M4UBP9_MARH1</name>
<reference evidence="2" key="1">
    <citation type="submission" date="2016-11" db="EMBL/GenBank/DDBJ databases">
        <authorList>
            <person name="Varghese N."/>
            <person name="Submissions S."/>
        </authorList>
    </citation>
    <scope>NUCLEOTIDE SEQUENCE [LARGE SCALE GENOMIC DNA]</scope>
    <source>
        <strain evidence="2">DSM 16785</strain>
    </source>
</reference>
<evidence type="ECO:0000313" key="2">
    <source>
        <dbReference type="EMBL" id="SHE54281.1"/>
    </source>
</evidence>
<keyword evidence="1" id="KW-0472">Membrane</keyword>
<accession>A0A1M4UBP9</accession>
<protein>
    <recommendedName>
        <fullName evidence="4">Ferric oxidoreductase domain-containing protein</fullName>
    </recommendedName>
</protein>
<evidence type="ECO:0000313" key="3">
    <source>
        <dbReference type="Proteomes" id="UP000184334"/>
    </source>
</evidence>
<feature type="transmembrane region" description="Helical" evidence="1">
    <location>
        <begin position="78"/>
        <end position="100"/>
    </location>
</feature>
<keyword evidence="1" id="KW-1133">Transmembrane helix</keyword>
<gene>
    <name evidence="2" type="ORF">SAMN02745164_00652</name>
</gene>
<dbReference type="AlphaFoldDB" id="A0A1M4UBP9"/>
<sequence length="134" mass="15835">MEEFVEILGTLNIFFLGFNLSLFFVRRIHKYFITEKQSKIAKLILFIMKILKKYHKISGMLLIVIGITHGYLALNGNLYLHTGLILWIGIIFMFLIYTLGKINIFKNTWIKWHRYIGIALIILLIIHLVDPWLL</sequence>
<feature type="transmembrane region" description="Helical" evidence="1">
    <location>
        <begin position="6"/>
        <end position="25"/>
    </location>
</feature>
<dbReference type="RefSeq" id="WP_072863388.1">
    <property type="nucleotide sequence ID" value="NZ_FQUI01000006.1"/>
</dbReference>